<keyword evidence="1" id="KW-1185">Reference proteome</keyword>
<accession>A0A915LCG2</accession>
<protein>
    <submittedName>
        <fullName evidence="2">Uncharacterized protein</fullName>
    </submittedName>
</protein>
<evidence type="ECO:0000313" key="2">
    <source>
        <dbReference type="WBParaSite" id="nRc.2.0.1.t48033-RA"/>
    </source>
</evidence>
<proteinExistence type="predicted"/>
<sequence>MNFAPSSPKRSKFSGMLHGRPGPFWRQCKPIVQTREPKLWLFVEISSWPMGISGASI</sequence>
<dbReference type="AlphaFoldDB" id="A0A915LCG2"/>
<evidence type="ECO:0000313" key="1">
    <source>
        <dbReference type="Proteomes" id="UP000887565"/>
    </source>
</evidence>
<dbReference type="WBParaSite" id="nRc.2.0.1.t48033-RA">
    <property type="protein sequence ID" value="nRc.2.0.1.t48033-RA"/>
    <property type="gene ID" value="nRc.2.0.1.g48033"/>
</dbReference>
<dbReference type="Proteomes" id="UP000887565">
    <property type="component" value="Unplaced"/>
</dbReference>
<name>A0A915LCG2_ROMCU</name>
<organism evidence="1 2">
    <name type="scientific">Romanomermis culicivorax</name>
    <name type="common">Nematode worm</name>
    <dbReference type="NCBI Taxonomy" id="13658"/>
    <lineage>
        <taxon>Eukaryota</taxon>
        <taxon>Metazoa</taxon>
        <taxon>Ecdysozoa</taxon>
        <taxon>Nematoda</taxon>
        <taxon>Enoplea</taxon>
        <taxon>Dorylaimia</taxon>
        <taxon>Mermithida</taxon>
        <taxon>Mermithoidea</taxon>
        <taxon>Mermithidae</taxon>
        <taxon>Romanomermis</taxon>
    </lineage>
</organism>
<reference evidence="2" key="1">
    <citation type="submission" date="2022-11" db="UniProtKB">
        <authorList>
            <consortium name="WormBaseParasite"/>
        </authorList>
    </citation>
    <scope>IDENTIFICATION</scope>
</reference>